<accession>A0ABR1K6D9</accession>
<reference evidence="7 8" key="1">
    <citation type="submission" date="2024-01" db="EMBL/GenBank/DDBJ databases">
        <title>A draft genome for the cacao thread blight pathogen Marasmiellus scandens.</title>
        <authorList>
            <person name="Baruah I.K."/>
            <person name="Leung J."/>
            <person name="Bukari Y."/>
            <person name="Amoako-Attah I."/>
            <person name="Meinhardt L.W."/>
            <person name="Bailey B.A."/>
            <person name="Cohen S.P."/>
        </authorList>
    </citation>
    <scope>NUCLEOTIDE SEQUENCE [LARGE SCALE GENOMIC DNA]</scope>
    <source>
        <strain evidence="7 8">GH-19</strain>
    </source>
</reference>
<dbReference type="PANTHER" id="PTHR42973:SF39">
    <property type="entry name" value="FAD-BINDING PCMH-TYPE DOMAIN-CONTAINING PROTEIN"/>
    <property type="match status" value="1"/>
</dbReference>
<evidence type="ECO:0000256" key="2">
    <source>
        <dbReference type="ARBA" id="ARBA00005466"/>
    </source>
</evidence>
<keyword evidence="5" id="KW-0560">Oxidoreductase</keyword>
<dbReference type="Gene3D" id="3.40.462.20">
    <property type="match status" value="1"/>
</dbReference>
<evidence type="ECO:0000313" key="7">
    <source>
        <dbReference type="EMBL" id="KAK7471905.1"/>
    </source>
</evidence>
<protein>
    <recommendedName>
        <fullName evidence="6">FAD-binding PCMH-type domain-containing protein</fullName>
    </recommendedName>
</protein>
<dbReference type="InterPro" id="IPR050416">
    <property type="entry name" value="FAD-linked_Oxidoreductase"/>
</dbReference>
<dbReference type="InterPro" id="IPR016169">
    <property type="entry name" value="FAD-bd_PCMH_sub2"/>
</dbReference>
<evidence type="ECO:0000256" key="3">
    <source>
        <dbReference type="ARBA" id="ARBA00022630"/>
    </source>
</evidence>
<evidence type="ECO:0000256" key="4">
    <source>
        <dbReference type="ARBA" id="ARBA00022827"/>
    </source>
</evidence>
<comment type="cofactor">
    <cofactor evidence="1">
        <name>FAD</name>
        <dbReference type="ChEBI" id="CHEBI:57692"/>
    </cofactor>
</comment>
<name>A0ABR1K6D9_9AGAR</name>
<evidence type="ECO:0000256" key="5">
    <source>
        <dbReference type="ARBA" id="ARBA00023002"/>
    </source>
</evidence>
<dbReference type="PANTHER" id="PTHR42973">
    <property type="entry name" value="BINDING OXIDOREDUCTASE, PUTATIVE (AFU_ORTHOLOGUE AFUA_1G17690)-RELATED"/>
    <property type="match status" value="1"/>
</dbReference>
<organism evidence="7 8">
    <name type="scientific">Marasmiellus scandens</name>
    <dbReference type="NCBI Taxonomy" id="2682957"/>
    <lineage>
        <taxon>Eukaryota</taxon>
        <taxon>Fungi</taxon>
        <taxon>Dikarya</taxon>
        <taxon>Basidiomycota</taxon>
        <taxon>Agaricomycotina</taxon>
        <taxon>Agaricomycetes</taxon>
        <taxon>Agaricomycetidae</taxon>
        <taxon>Agaricales</taxon>
        <taxon>Marasmiineae</taxon>
        <taxon>Omphalotaceae</taxon>
        <taxon>Marasmiellus</taxon>
    </lineage>
</organism>
<evidence type="ECO:0000256" key="1">
    <source>
        <dbReference type="ARBA" id="ARBA00001974"/>
    </source>
</evidence>
<keyword evidence="8" id="KW-1185">Reference proteome</keyword>
<comment type="caution">
    <text evidence="7">The sequence shown here is derived from an EMBL/GenBank/DDBJ whole genome shotgun (WGS) entry which is preliminary data.</text>
</comment>
<dbReference type="PROSITE" id="PS51387">
    <property type="entry name" value="FAD_PCMH"/>
    <property type="match status" value="1"/>
</dbReference>
<keyword evidence="3" id="KW-0285">Flavoprotein</keyword>
<feature type="domain" description="FAD-binding PCMH-type" evidence="6">
    <location>
        <begin position="1"/>
        <end position="87"/>
    </location>
</feature>
<evidence type="ECO:0000259" key="6">
    <source>
        <dbReference type="PROSITE" id="PS51387"/>
    </source>
</evidence>
<proteinExistence type="inferred from homology"/>
<gene>
    <name evidence="7" type="ORF">VKT23_000006</name>
</gene>
<dbReference type="SUPFAM" id="SSF56176">
    <property type="entry name" value="FAD-binding/transporter-associated domain-like"/>
    <property type="match status" value="1"/>
</dbReference>
<comment type="similarity">
    <text evidence="2">Belongs to the oxygen-dependent FAD-linked oxidoreductase family.</text>
</comment>
<dbReference type="Proteomes" id="UP001498398">
    <property type="component" value="Unassembled WGS sequence"/>
</dbReference>
<dbReference type="EMBL" id="JBANRG010000001">
    <property type="protein sequence ID" value="KAK7471905.1"/>
    <property type="molecule type" value="Genomic_DNA"/>
</dbReference>
<sequence length="230" mass="25206">MEYGLATVGGIVNHTGVRGLTLGGGFGFLTGEHGLTIDNLVQATITHVSGETCTISSDETPDLFWAIRGAGSNFGVITEFVLRLRPQRQEIYSGILVFPMEKVEELCKVANNWWNNGKGPSEKERLFINTCWSEEVDGPVIQVVPFFNGSESEGREVFKEFLSLDLTTSIPYPKLNAASNALFPHGRPYITTGCRAHTANPESIKSVAALFTRFKKDDEASKMTPQSKST</sequence>
<keyword evidence="4" id="KW-0274">FAD</keyword>
<evidence type="ECO:0000313" key="8">
    <source>
        <dbReference type="Proteomes" id="UP001498398"/>
    </source>
</evidence>
<dbReference type="Gene3D" id="3.30.465.10">
    <property type="match status" value="1"/>
</dbReference>
<dbReference type="InterPro" id="IPR036318">
    <property type="entry name" value="FAD-bd_PCMH-like_sf"/>
</dbReference>
<dbReference type="InterPro" id="IPR016166">
    <property type="entry name" value="FAD-bd_PCMH"/>
</dbReference>